<dbReference type="PANTHER" id="PTHR31839">
    <property type="entry name" value="DEHYDRATION-RESPONSIVE ELEMENT-BINDING PROTEIN 1D"/>
    <property type="match status" value="1"/>
</dbReference>
<dbReference type="EMBL" id="JAINDJ010000003">
    <property type="protein sequence ID" value="KAG9453031.1"/>
    <property type="molecule type" value="Genomic_DNA"/>
</dbReference>
<evidence type="ECO:0000313" key="1">
    <source>
        <dbReference type="EMBL" id="KAG9453031.1"/>
    </source>
</evidence>
<proteinExistence type="predicted"/>
<dbReference type="InterPro" id="IPR045277">
    <property type="entry name" value="DRE1A-I"/>
</dbReference>
<keyword evidence="2" id="KW-1185">Reference proteome</keyword>
<sequence>MAAAAYDVAALALKGADALFNFPDSVLSHPPPPSSSPADIRAAAAAAAAARLPRPTAYADVAEAAAAAAAAAASSSSRSGQINNIEDDQGACEMTEFVDEEALFDMPKLLVNMAEGMLTFSDARGGRWMVC</sequence>
<protein>
    <recommendedName>
        <fullName evidence="3">AP2/ERF domain-containing protein</fullName>
    </recommendedName>
</protein>
<dbReference type="AlphaFoldDB" id="A0AAV7EZL9"/>
<dbReference type="GO" id="GO:0003700">
    <property type="term" value="F:DNA-binding transcription factor activity"/>
    <property type="evidence" value="ECO:0007669"/>
    <property type="project" value="InterPro"/>
</dbReference>
<evidence type="ECO:0008006" key="3">
    <source>
        <dbReference type="Google" id="ProtNLM"/>
    </source>
</evidence>
<accession>A0AAV7EZL9</accession>
<evidence type="ECO:0000313" key="2">
    <source>
        <dbReference type="Proteomes" id="UP000825729"/>
    </source>
</evidence>
<organism evidence="1 2">
    <name type="scientific">Aristolochia fimbriata</name>
    <name type="common">White veined hardy Dutchman's pipe vine</name>
    <dbReference type="NCBI Taxonomy" id="158543"/>
    <lineage>
        <taxon>Eukaryota</taxon>
        <taxon>Viridiplantae</taxon>
        <taxon>Streptophyta</taxon>
        <taxon>Embryophyta</taxon>
        <taxon>Tracheophyta</taxon>
        <taxon>Spermatophyta</taxon>
        <taxon>Magnoliopsida</taxon>
        <taxon>Magnoliidae</taxon>
        <taxon>Piperales</taxon>
        <taxon>Aristolochiaceae</taxon>
        <taxon>Aristolochia</taxon>
    </lineage>
</organism>
<reference evidence="1 2" key="1">
    <citation type="submission" date="2021-07" db="EMBL/GenBank/DDBJ databases">
        <title>The Aristolochia fimbriata genome: insights into angiosperm evolution, floral development and chemical biosynthesis.</title>
        <authorList>
            <person name="Jiao Y."/>
        </authorList>
    </citation>
    <scope>NUCLEOTIDE SEQUENCE [LARGE SCALE GENOMIC DNA]</scope>
    <source>
        <strain evidence="1">IBCAS-2021</strain>
        <tissue evidence="1">Leaf</tissue>
    </source>
</reference>
<gene>
    <name evidence="1" type="ORF">H6P81_005935</name>
</gene>
<comment type="caution">
    <text evidence="1">The sequence shown here is derived from an EMBL/GenBank/DDBJ whole genome shotgun (WGS) entry which is preliminary data.</text>
</comment>
<dbReference type="Proteomes" id="UP000825729">
    <property type="component" value="Unassembled WGS sequence"/>
</dbReference>
<dbReference type="PANTHER" id="PTHR31839:SF85">
    <property type="entry name" value="AP2_ERF DOMAIN-CONTAINING PROTEIN"/>
    <property type="match status" value="1"/>
</dbReference>
<name>A0AAV7EZL9_ARIFI</name>